<comment type="similarity">
    <text evidence="4">Belongs to the protein N5-glutamine methyltransferase family. PrmC subfamily.</text>
</comment>
<dbReference type="Pfam" id="PF13847">
    <property type="entry name" value="Methyltransf_31"/>
    <property type="match status" value="1"/>
</dbReference>
<dbReference type="NCBIfam" id="TIGR03534">
    <property type="entry name" value="RF_mod_PrmC"/>
    <property type="match status" value="1"/>
</dbReference>
<reference evidence="7 8" key="1">
    <citation type="submission" date="2023-08" db="EMBL/GenBank/DDBJ databases">
        <title>Draft genome sequence of Algoriphagus taiwanensis.</title>
        <authorList>
            <person name="Takatani N."/>
            <person name="Hosokawa M."/>
            <person name="Sawabe T."/>
        </authorList>
    </citation>
    <scope>NUCLEOTIDE SEQUENCE [LARGE SCALE GENOMIC DNA]</scope>
    <source>
        <strain evidence="7 8">JCM 19755</strain>
    </source>
</reference>
<dbReference type="Gene3D" id="1.10.8.10">
    <property type="entry name" value="DNA helicase RuvA subunit, C-terminal domain"/>
    <property type="match status" value="1"/>
</dbReference>
<evidence type="ECO:0000259" key="6">
    <source>
        <dbReference type="Pfam" id="PF17827"/>
    </source>
</evidence>
<proteinExistence type="inferred from homology"/>
<feature type="binding site" evidence="4">
    <location>
        <begin position="118"/>
        <end position="122"/>
    </location>
    <ligand>
        <name>S-adenosyl-L-methionine</name>
        <dbReference type="ChEBI" id="CHEBI:59789"/>
    </ligand>
</feature>
<accession>A0ABQ6PVH4</accession>
<dbReference type="Proteomes" id="UP001307705">
    <property type="component" value="Unassembled WGS sequence"/>
</dbReference>
<dbReference type="GO" id="GO:0008168">
    <property type="term" value="F:methyltransferase activity"/>
    <property type="evidence" value="ECO:0007669"/>
    <property type="project" value="UniProtKB-KW"/>
</dbReference>
<dbReference type="Pfam" id="PF17827">
    <property type="entry name" value="PrmC_N"/>
    <property type="match status" value="1"/>
</dbReference>
<dbReference type="InterPro" id="IPR029063">
    <property type="entry name" value="SAM-dependent_MTases_sf"/>
</dbReference>
<keyword evidence="3 4" id="KW-0949">S-adenosyl-L-methionine</keyword>
<dbReference type="InterPro" id="IPR002052">
    <property type="entry name" value="DNA_methylase_N6_adenine_CS"/>
</dbReference>
<protein>
    <recommendedName>
        <fullName evidence="4">Release factor glutamine methyltransferase</fullName>
        <shortName evidence="4">RF MTase</shortName>
        <ecNumber evidence="4">2.1.1.297</ecNumber>
    </recommendedName>
    <alternativeName>
        <fullName evidence="4">N5-glutamine methyltransferase PrmC</fullName>
    </alternativeName>
    <alternativeName>
        <fullName evidence="4">Protein-(glutamine-N5) MTase PrmC</fullName>
    </alternativeName>
    <alternativeName>
        <fullName evidence="4">Protein-glutamine N-methyltransferase PrmC</fullName>
    </alternativeName>
</protein>
<dbReference type="InterPro" id="IPR019874">
    <property type="entry name" value="RF_methyltr_PrmC"/>
</dbReference>
<gene>
    <name evidence="4 7" type="primary">prmC</name>
    <name evidence="7" type="ORF">Ataiwa_02330</name>
</gene>
<evidence type="ECO:0000256" key="1">
    <source>
        <dbReference type="ARBA" id="ARBA00022603"/>
    </source>
</evidence>
<organism evidence="7 8">
    <name type="scientific">Algoriphagus taiwanensis</name>
    <dbReference type="NCBI Taxonomy" id="1445656"/>
    <lineage>
        <taxon>Bacteria</taxon>
        <taxon>Pseudomonadati</taxon>
        <taxon>Bacteroidota</taxon>
        <taxon>Cytophagia</taxon>
        <taxon>Cytophagales</taxon>
        <taxon>Cyclobacteriaceae</taxon>
        <taxon>Algoriphagus</taxon>
    </lineage>
</organism>
<feature type="binding site" evidence="4">
    <location>
        <position position="141"/>
    </location>
    <ligand>
        <name>S-adenosyl-L-methionine</name>
        <dbReference type="ChEBI" id="CHEBI:59789"/>
    </ligand>
</feature>
<keyword evidence="2 4" id="KW-0808">Transferase</keyword>
<dbReference type="InterPro" id="IPR050320">
    <property type="entry name" value="N5-glutamine_MTase"/>
</dbReference>
<evidence type="ECO:0000313" key="8">
    <source>
        <dbReference type="Proteomes" id="UP001307705"/>
    </source>
</evidence>
<comment type="caution">
    <text evidence="7">The sequence shown here is derived from an EMBL/GenBank/DDBJ whole genome shotgun (WGS) entry which is preliminary data.</text>
</comment>
<evidence type="ECO:0000259" key="5">
    <source>
        <dbReference type="Pfam" id="PF13847"/>
    </source>
</evidence>
<dbReference type="InterPro" id="IPR040758">
    <property type="entry name" value="PrmC_N"/>
</dbReference>
<dbReference type="EMBL" id="BTPE01000001">
    <property type="protein sequence ID" value="GMQ31961.1"/>
    <property type="molecule type" value="Genomic_DNA"/>
</dbReference>
<dbReference type="PANTHER" id="PTHR18895:SF74">
    <property type="entry name" value="MTRF1L RELEASE FACTOR GLUTAMINE METHYLTRANSFERASE"/>
    <property type="match status" value="1"/>
</dbReference>
<feature type="binding site" evidence="4">
    <location>
        <position position="184"/>
    </location>
    <ligand>
        <name>S-adenosyl-L-methionine</name>
        <dbReference type="ChEBI" id="CHEBI:59789"/>
    </ligand>
</feature>
<keyword evidence="1 4" id="KW-0489">Methyltransferase</keyword>
<comment type="function">
    <text evidence="4">Methylates the class 1 translation termination release factors RF1/PrfA and RF2/PrfB on the glutamine residue of the universally conserved GGQ motif.</text>
</comment>
<dbReference type="Gene3D" id="3.40.50.150">
    <property type="entry name" value="Vaccinia Virus protein VP39"/>
    <property type="match status" value="1"/>
</dbReference>
<comment type="caution">
    <text evidence="4">Lacks conserved residue(s) required for the propagation of feature annotation.</text>
</comment>
<dbReference type="HAMAP" id="MF_02126">
    <property type="entry name" value="RF_methyltr_PrmC"/>
    <property type="match status" value="1"/>
</dbReference>
<dbReference type="CDD" id="cd02440">
    <property type="entry name" value="AdoMet_MTases"/>
    <property type="match status" value="1"/>
</dbReference>
<sequence>MPISYLDFSRKLAAQLQLYPESEALNLVDWLLEYHFGLKKVDFLKFMEEWDLPEAFWQDFEKLQSGQPIQYILGKAPFYGRDFLVTPDTLIPRNETEELVYLIKSQNPKSGLKILDVGTGTGCIPITLSLEMKDPEVYAVDISKEALQVAEKNRDLLHAKVDFSQIDILNQIPNLEDLDILVSNPPYVPLSDKEEMHPNVVDHEPHLALFVADSDPLIFYREVGEKGKRMLKHGGLLYFEIYEKAAEAILELLEKQGYDRVTIHKDLNGKDRMLSAVWP</sequence>
<feature type="binding site" evidence="4">
    <location>
        <begin position="184"/>
        <end position="187"/>
    </location>
    <ligand>
        <name>substrate</name>
    </ligand>
</feature>
<dbReference type="PANTHER" id="PTHR18895">
    <property type="entry name" value="HEMK METHYLTRANSFERASE"/>
    <property type="match status" value="1"/>
</dbReference>
<evidence type="ECO:0000256" key="4">
    <source>
        <dbReference type="HAMAP-Rule" id="MF_02126"/>
    </source>
</evidence>
<evidence type="ECO:0000313" key="7">
    <source>
        <dbReference type="EMBL" id="GMQ31961.1"/>
    </source>
</evidence>
<comment type="catalytic activity">
    <reaction evidence="4">
        <text>L-glutaminyl-[peptide chain release factor] + S-adenosyl-L-methionine = N(5)-methyl-L-glutaminyl-[peptide chain release factor] + S-adenosyl-L-homocysteine + H(+)</text>
        <dbReference type="Rhea" id="RHEA:42896"/>
        <dbReference type="Rhea" id="RHEA-COMP:10271"/>
        <dbReference type="Rhea" id="RHEA-COMP:10272"/>
        <dbReference type="ChEBI" id="CHEBI:15378"/>
        <dbReference type="ChEBI" id="CHEBI:30011"/>
        <dbReference type="ChEBI" id="CHEBI:57856"/>
        <dbReference type="ChEBI" id="CHEBI:59789"/>
        <dbReference type="ChEBI" id="CHEBI:61891"/>
        <dbReference type="EC" id="2.1.1.297"/>
    </reaction>
</comment>
<evidence type="ECO:0000256" key="3">
    <source>
        <dbReference type="ARBA" id="ARBA00022691"/>
    </source>
</evidence>
<dbReference type="SUPFAM" id="SSF53335">
    <property type="entry name" value="S-adenosyl-L-methionine-dependent methyltransferases"/>
    <property type="match status" value="1"/>
</dbReference>
<dbReference type="InterPro" id="IPR025714">
    <property type="entry name" value="Methyltranfer_dom"/>
</dbReference>
<dbReference type="RefSeq" id="WP_338226808.1">
    <property type="nucleotide sequence ID" value="NZ_BTPE01000001.1"/>
</dbReference>
<feature type="domain" description="Methyltransferase" evidence="5">
    <location>
        <begin position="109"/>
        <end position="241"/>
    </location>
</feature>
<dbReference type="InterPro" id="IPR004556">
    <property type="entry name" value="HemK-like"/>
</dbReference>
<dbReference type="GO" id="GO:0032259">
    <property type="term" value="P:methylation"/>
    <property type="evidence" value="ECO:0007669"/>
    <property type="project" value="UniProtKB-KW"/>
</dbReference>
<feature type="domain" description="Release factor glutamine methyltransferase N-terminal" evidence="6">
    <location>
        <begin position="14"/>
        <end position="74"/>
    </location>
</feature>
<name>A0ABQ6PVH4_9BACT</name>
<dbReference type="EC" id="2.1.1.297" evidence="4"/>
<dbReference type="PROSITE" id="PS00092">
    <property type="entry name" value="N6_MTASE"/>
    <property type="match status" value="1"/>
</dbReference>
<evidence type="ECO:0000256" key="2">
    <source>
        <dbReference type="ARBA" id="ARBA00022679"/>
    </source>
</evidence>
<dbReference type="NCBIfam" id="TIGR00536">
    <property type="entry name" value="hemK_fam"/>
    <property type="match status" value="1"/>
</dbReference>
<keyword evidence="8" id="KW-1185">Reference proteome</keyword>